<sequence>MSDIRSDFLATSRSAAGLLRDPAVAAAWDSPSALPEFTVGGLAGHLAYQILAVPDALSAPVPSEPVIPLLDHYGRVEWIDGGLDADINVRIRAGGARIAAEGPAALAARTAAVVEELGGSLGTAPARAVHLPIWDGWSLSLDDMLVTRMMELAVHSDDLAVSARVPTPGLTPGAVETVVGLLSRLAVRRHGPTAVLRALSRAERAPSSVTAF</sequence>
<dbReference type="EMBL" id="BAAANN010000024">
    <property type="protein sequence ID" value="GAA1973851.1"/>
    <property type="molecule type" value="Genomic_DNA"/>
</dbReference>
<proteinExistence type="predicted"/>
<reference evidence="2 3" key="1">
    <citation type="journal article" date="2019" name="Int. J. Syst. Evol. Microbiol.">
        <title>The Global Catalogue of Microorganisms (GCM) 10K type strain sequencing project: providing services to taxonomists for standard genome sequencing and annotation.</title>
        <authorList>
            <consortium name="The Broad Institute Genomics Platform"/>
            <consortium name="The Broad Institute Genome Sequencing Center for Infectious Disease"/>
            <person name="Wu L."/>
            <person name="Ma J."/>
        </authorList>
    </citation>
    <scope>NUCLEOTIDE SEQUENCE [LARGE SCALE GENOMIC DNA]</scope>
    <source>
        <strain evidence="2 3">JCM 14545</strain>
    </source>
</reference>
<dbReference type="InterPro" id="IPR034660">
    <property type="entry name" value="DinB/YfiT-like"/>
</dbReference>
<dbReference type="InterPro" id="IPR024344">
    <property type="entry name" value="MDMPI_metal-binding"/>
</dbReference>
<dbReference type="SUPFAM" id="SSF109854">
    <property type="entry name" value="DinB/YfiT-like putative metalloenzymes"/>
    <property type="match status" value="1"/>
</dbReference>
<organism evidence="2 3">
    <name type="scientific">Amycolatopsis minnesotensis</name>
    <dbReference type="NCBI Taxonomy" id="337894"/>
    <lineage>
        <taxon>Bacteria</taxon>
        <taxon>Bacillati</taxon>
        <taxon>Actinomycetota</taxon>
        <taxon>Actinomycetes</taxon>
        <taxon>Pseudonocardiales</taxon>
        <taxon>Pseudonocardiaceae</taxon>
        <taxon>Amycolatopsis</taxon>
    </lineage>
</organism>
<feature type="domain" description="Mycothiol-dependent maleylpyruvate isomerase metal-binding" evidence="1">
    <location>
        <begin position="13"/>
        <end position="160"/>
    </location>
</feature>
<dbReference type="RefSeq" id="WP_344425204.1">
    <property type="nucleotide sequence ID" value="NZ_BAAANN010000024.1"/>
</dbReference>
<evidence type="ECO:0000313" key="3">
    <source>
        <dbReference type="Proteomes" id="UP001501116"/>
    </source>
</evidence>
<name>A0ABN2RRY4_9PSEU</name>
<accession>A0ABN2RRY4</accession>
<comment type="caution">
    <text evidence="2">The sequence shown here is derived from an EMBL/GenBank/DDBJ whole genome shotgun (WGS) entry which is preliminary data.</text>
</comment>
<dbReference type="Pfam" id="PF11716">
    <property type="entry name" value="MDMPI_N"/>
    <property type="match status" value="1"/>
</dbReference>
<evidence type="ECO:0000259" key="1">
    <source>
        <dbReference type="Pfam" id="PF11716"/>
    </source>
</evidence>
<gene>
    <name evidence="2" type="ORF">GCM10009754_56090</name>
</gene>
<dbReference type="Gene3D" id="1.20.120.450">
    <property type="entry name" value="dinb family like domain"/>
    <property type="match status" value="1"/>
</dbReference>
<dbReference type="Proteomes" id="UP001501116">
    <property type="component" value="Unassembled WGS sequence"/>
</dbReference>
<protein>
    <recommendedName>
        <fullName evidence="1">Mycothiol-dependent maleylpyruvate isomerase metal-binding domain-containing protein</fullName>
    </recommendedName>
</protein>
<keyword evidence="3" id="KW-1185">Reference proteome</keyword>
<evidence type="ECO:0000313" key="2">
    <source>
        <dbReference type="EMBL" id="GAA1973851.1"/>
    </source>
</evidence>